<organism evidence="1 2">
    <name type="scientific">Wickerhamomyces mucosus</name>
    <dbReference type="NCBI Taxonomy" id="1378264"/>
    <lineage>
        <taxon>Eukaryota</taxon>
        <taxon>Fungi</taxon>
        <taxon>Dikarya</taxon>
        <taxon>Ascomycota</taxon>
        <taxon>Saccharomycotina</taxon>
        <taxon>Saccharomycetes</taxon>
        <taxon>Phaffomycetales</taxon>
        <taxon>Wickerhamomycetaceae</taxon>
        <taxon>Wickerhamomyces</taxon>
    </lineage>
</organism>
<evidence type="ECO:0000313" key="1">
    <source>
        <dbReference type="EMBL" id="KAH3672001.1"/>
    </source>
</evidence>
<dbReference type="OrthoDB" id="3176154at2759"/>
<comment type="caution">
    <text evidence="1">The sequence shown here is derived from an EMBL/GenBank/DDBJ whole genome shotgun (WGS) entry which is preliminary data.</text>
</comment>
<dbReference type="Proteomes" id="UP000769528">
    <property type="component" value="Unassembled WGS sequence"/>
</dbReference>
<keyword evidence="2" id="KW-1185">Reference proteome</keyword>
<reference evidence="1" key="2">
    <citation type="submission" date="2021-01" db="EMBL/GenBank/DDBJ databases">
        <authorList>
            <person name="Schikora-Tamarit M.A."/>
        </authorList>
    </citation>
    <scope>NUCLEOTIDE SEQUENCE</scope>
    <source>
        <strain evidence="1">CBS6341</strain>
    </source>
</reference>
<evidence type="ECO:0000313" key="2">
    <source>
        <dbReference type="Proteomes" id="UP000769528"/>
    </source>
</evidence>
<gene>
    <name evidence="1" type="ORF">WICMUC_004508</name>
</gene>
<protein>
    <submittedName>
        <fullName evidence="1">Uncharacterized protein</fullName>
    </submittedName>
</protein>
<name>A0A9P8TAK5_9ASCO</name>
<dbReference type="AlphaFoldDB" id="A0A9P8TAK5"/>
<proteinExistence type="predicted"/>
<dbReference type="EMBL" id="JAEUBF010001261">
    <property type="protein sequence ID" value="KAH3672001.1"/>
    <property type="molecule type" value="Genomic_DNA"/>
</dbReference>
<accession>A0A9P8TAK5</accession>
<reference evidence="1" key="1">
    <citation type="journal article" date="2021" name="Open Biol.">
        <title>Shared evolutionary footprints suggest mitochondrial oxidative damage underlies multiple complex I losses in fungi.</title>
        <authorList>
            <person name="Schikora-Tamarit M.A."/>
            <person name="Marcet-Houben M."/>
            <person name="Nosek J."/>
            <person name="Gabaldon T."/>
        </authorList>
    </citation>
    <scope>NUCLEOTIDE SEQUENCE</scope>
    <source>
        <strain evidence="1">CBS6341</strain>
    </source>
</reference>
<sequence>MAAPIATASSGLTALDGSLLNNDLTVSTTFGILVIPPTKITSPTSEVDNEASFKAFLTGSTVLLIKSSTKPSNCDLETFKLICFGPEASAVMKGKLISVVTVDDNSILAFSEASLIL</sequence>